<organism evidence="3 4">
    <name type="scientific">Actinoallomurus vinaceus</name>
    <dbReference type="NCBI Taxonomy" id="1080074"/>
    <lineage>
        <taxon>Bacteria</taxon>
        <taxon>Bacillati</taxon>
        <taxon>Actinomycetota</taxon>
        <taxon>Actinomycetes</taxon>
        <taxon>Streptosporangiales</taxon>
        <taxon>Thermomonosporaceae</taxon>
        <taxon>Actinoallomurus</taxon>
    </lineage>
</organism>
<proteinExistence type="predicted"/>
<keyword evidence="2" id="KW-0472">Membrane</keyword>
<protein>
    <recommendedName>
        <fullName evidence="5">DUF3592 domain-containing protein</fullName>
    </recommendedName>
</protein>
<keyword evidence="4" id="KW-1185">Reference proteome</keyword>
<feature type="compositionally biased region" description="Basic and acidic residues" evidence="1">
    <location>
        <begin position="1"/>
        <end position="10"/>
    </location>
</feature>
<feature type="transmembrane region" description="Helical" evidence="2">
    <location>
        <begin position="25"/>
        <end position="46"/>
    </location>
</feature>
<keyword evidence="2" id="KW-1133">Transmembrane helix</keyword>
<evidence type="ECO:0000256" key="1">
    <source>
        <dbReference type="SAM" id="MobiDB-lite"/>
    </source>
</evidence>
<feature type="region of interest" description="Disordered" evidence="1">
    <location>
        <begin position="1"/>
        <end position="21"/>
    </location>
</feature>
<sequence>MSRPADRSDGEPDAGPDQVRPVPRLLGGAALAGGIALLAAAVWFGVWTVRTTAGPWGSPGRAGTLTIARCGTSHPSGGDRPTMTCAGTFVPDAGGSPVPGVSLRLDSVRGWAAGERIPVRLRPNARTAYRLGGHDWISNAFAFLVLIFFAVVAIHVGRGSFHRSGAVSERREGRSSA</sequence>
<feature type="transmembrane region" description="Helical" evidence="2">
    <location>
        <begin position="136"/>
        <end position="156"/>
    </location>
</feature>
<evidence type="ECO:0000313" key="4">
    <source>
        <dbReference type="Proteomes" id="UP001501442"/>
    </source>
</evidence>
<evidence type="ECO:0000256" key="2">
    <source>
        <dbReference type="SAM" id="Phobius"/>
    </source>
</evidence>
<gene>
    <name evidence="3" type="ORF">GCM10023196_101240</name>
</gene>
<evidence type="ECO:0008006" key="5">
    <source>
        <dbReference type="Google" id="ProtNLM"/>
    </source>
</evidence>
<reference evidence="4" key="1">
    <citation type="journal article" date="2019" name="Int. J. Syst. Evol. Microbiol.">
        <title>The Global Catalogue of Microorganisms (GCM) 10K type strain sequencing project: providing services to taxonomists for standard genome sequencing and annotation.</title>
        <authorList>
            <consortium name="The Broad Institute Genomics Platform"/>
            <consortium name="The Broad Institute Genome Sequencing Center for Infectious Disease"/>
            <person name="Wu L."/>
            <person name="Ma J."/>
        </authorList>
    </citation>
    <scope>NUCLEOTIDE SEQUENCE [LARGE SCALE GENOMIC DNA]</scope>
    <source>
        <strain evidence="4">JCM 17939</strain>
    </source>
</reference>
<comment type="caution">
    <text evidence="3">The sequence shown here is derived from an EMBL/GenBank/DDBJ whole genome shotgun (WGS) entry which is preliminary data.</text>
</comment>
<evidence type="ECO:0000313" key="3">
    <source>
        <dbReference type="EMBL" id="GAA4639473.1"/>
    </source>
</evidence>
<name>A0ABP8UU68_9ACTN</name>
<dbReference type="RefSeq" id="WP_345442975.1">
    <property type="nucleotide sequence ID" value="NZ_BAABHK010000027.1"/>
</dbReference>
<dbReference type="Proteomes" id="UP001501442">
    <property type="component" value="Unassembled WGS sequence"/>
</dbReference>
<keyword evidence="2" id="KW-0812">Transmembrane</keyword>
<accession>A0ABP8UU68</accession>
<dbReference type="EMBL" id="BAABHK010000027">
    <property type="protein sequence ID" value="GAA4639473.1"/>
    <property type="molecule type" value="Genomic_DNA"/>
</dbReference>